<dbReference type="GO" id="GO:0051539">
    <property type="term" value="F:4 iron, 4 sulfur cluster binding"/>
    <property type="evidence" value="ECO:0007669"/>
    <property type="project" value="UniProtKB-KW"/>
</dbReference>
<evidence type="ECO:0000256" key="1">
    <source>
        <dbReference type="ARBA" id="ARBA00022485"/>
    </source>
</evidence>
<organism evidence="6 7">
    <name type="scientific">Candidatus Oscillibacter excrementigallinarum</name>
    <dbReference type="NCBI Taxonomy" id="2838716"/>
    <lineage>
        <taxon>Bacteria</taxon>
        <taxon>Bacillati</taxon>
        <taxon>Bacillota</taxon>
        <taxon>Clostridia</taxon>
        <taxon>Eubacteriales</taxon>
        <taxon>Oscillospiraceae</taxon>
        <taxon>Oscillibacter</taxon>
    </lineage>
</organism>
<keyword evidence="4" id="KW-0411">Iron-sulfur</keyword>
<sequence>MNRVKIDAERCKACGYCIYFCPQKSILKQGENVNRKGYRCAEVEALADCIACGICATVCPEIAISVERDITEP</sequence>
<proteinExistence type="predicted"/>
<dbReference type="InterPro" id="IPR017900">
    <property type="entry name" value="4Fe4S_Fe_S_CS"/>
</dbReference>
<dbReference type="GO" id="GO:0046872">
    <property type="term" value="F:metal ion binding"/>
    <property type="evidence" value="ECO:0007669"/>
    <property type="project" value="UniProtKB-KW"/>
</dbReference>
<dbReference type="PROSITE" id="PS51379">
    <property type="entry name" value="4FE4S_FER_2"/>
    <property type="match status" value="2"/>
</dbReference>
<dbReference type="InterPro" id="IPR050572">
    <property type="entry name" value="Fe-S_Ferredoxin"/>
</dbReference>
<dbReference type="PANTHER" id="PTHR43687">
    <property type="entry name" value="ADENYLYLSULFATE REDUCTASE, BETA SUBUNIT"/>
    <property type="match status" value="1"/>
</dbReference>
<dbReference type="Pfam" id="PF12838">
    <property type="entry name" value="Fer4_7"/>
    <property type="match status" value="1"/>
</dbReference>
<evidence type="ECO:0000256" key="4">
    <source>
        <dbReference type="ARBA" id="ARBA00023014"/>
    </source>
</evidence>
<feature type="domain" description="4Fe-4S ferredoxin-type" evidence="5">
    <location>
        <begin position="39"/>
        <end position="69"/>
    </location>
</feature>
<evidence type="ECO:0000256" key="2">
    <source>
        <dbReference type="ARBA" id="ARBA00022723"/>
    </source>
</evidence>
<accession>A0A9D2RRD1</accession>
<dbReference type="Gene3D" id="3.30.70.20">
    <property type="match status" value="1"/>
</dbReference>
<evidence type="ECO:0000313" key="7">
    <source>
        <dbReference type="Proteomes" id="UP000823824"/>
    </source>
</evidence>
<feature type="domain" description="4Fe-4S ferredoxin-type" evidence="5">
    <location>
        <begin position="2"/>
        <end position="31"/>
    </location>
</feature>
<reference evidence="6" key="2">
    <citation type="submission" date="2021-04" db="EMBL/GenBank/DDBJ databases">
        <authorList>
            <person name="Gilroy R."/>
        </authorList>
    </citation>
    <scope>NUCLEOTIDE SEQUENCE</scope>
    <source>
        <strain evidence="6">ChiBcec18-1249</strain>
    </source>
</reference>
<gene>
    <name evidence="6" type="ORF">H9787_04055</name>
</gene>
<evidence type="ECO:0000313" key="6">
    <source>
        <dbReference type="EMBL" id="HJB12863.1"/>
    </source>
</evidence>
<evidence type="ECO:0000256" key="3">
    <source>
        <dbReference type="ARBA" id="ARBA00023004"/>
    </source>
</evidence>
<dbReference type="Proteomes" id="UP000823824">
    <property type="component" value="Unassembled WGS sequence"/>
</dbReference>
<dbReference type="EMBL" id="DWZJ01000031">
    <property type="protein sequence ID" value="HJB12863.1"/>
    <property type="molecule type" value="Genomic_DNA"/>
</dbReference>
<keyword evidence="3" id="KW-0408">Iron</keyword>
<keyword evidence="2" id="KW-0479">Metal-binding</keyword>
<reference evidence="6" key="1">
    <citation type="journal article" date="2021" name="PeerJ">
        <title>Extensive microbial diversity within the chicken gut microbiome revealed by metagenomics and culture.</title>
        <authorList>
            <person name="Gilroy R."/>
            <person name="Ravi A."/>
            <person name="Getino M."/>
            <person name="Pursley I."/>
            <person name="Horton D.L."/>
            <person name="Alikhan N.F."/>
            <person name="Baker D."/>
            <person name="Gharbi K."/>
            <person name="Hall N."/>
            <person name="Watson M."/>
            <person name="Adriaenssens E.M."/>
            <person name="Foster-Nyarko E."/>
            <person name="Jarju S."/>
            <person name="Secka A."/>
            <person name="Antonio M."/>
            <person name="Oren A."/>
            <person name="Chaudhuri R.R."/>
            <person name="La Ragione R."/>
            <person name="Hildebrand F."/>
            <person name="Pallen M.J."/>
        </authorList>
    </citation>
    <scope>NUCLEOTIDE SEQUENCE</scope>
    <source>
        <strain evidence="6">ChiBcec18-1249</strain>
    </source>
</reference>
<dbReference type="SUPFAM" id="SSF54862">
    <property type="entry name" value="4Fe-4S ferredoxins"/>
    <property type="match status" value="1"/>
</dbReference>
<protein>
    <submittedName>
        <fullName evidence="6">4Fe-4S binding protein</fullName>
    </submittedName>
</protein>
<keyword evidence="1" id="KW-0004">4Fe-4S</keyword>
<dbReference type="AlphaFoldDB" id="A0A9D2RRD1"/>
<name>A0A9D2RRD1_9FIRM</name>
<dbReference type="InterPro" id="IPR017896">
    <property type="entry name" value="4Fe4S_Fe-S-bd"/>
</dbReference>
<evidence type="ECO:0000259" key="5">
    <source>
        <dbReference type="PROSITE" id="PS51379"/>
    </source>
</evidence>
<dbReference type="PANTHER" id="PTHR43687:SF1">
    <property type="entry name" value="FERREDOXIN III"/>
    <property type="match status" value="1"/>
</dbReference>
<dbReference type="PROSITE" id="PS00198">
    <property type="entry name" value="4FE4S_FER_1"/>
    <property type="match status" value="2"/>
</dbReference>
<comment type="caution">
    <text evidence="6">The sequence shown here is derived from an EMBL/GenBank/DDBJ whole genome shotgun (WGS) entry which is preliminary data.</text>
</comment>